<dbReference type="OrthoDB" id="3937761at2759"/>
<protein>
    <recommendedName>
        <fullName evidence="4">Zn(2)-C6 fungal-type domain-containing protein</fullName>
    </recommendedName>
</protein>
<evidence type="ECO:0000313" key="3">
    <source>
        <dbReference type="Proteomes" id="UP000250140"/>
    </source>
</evidence>
<feature type="region of interest" description="Disordered" evidence="1">
    <location>
        <begin position="1"/>
        <end position="31"/>
    </location>
</feature>
<evidence type="ECO:0000313" key="2">
    <source>
        <dbReference type="EMBL" id="OCL11625.1"/>
    </source>
</evidence>
<evidence type="ECO:0000256" key="1">
    <source>
        <dbReference type="SAM" id="MobiDB-lite"/>
    </source>
</evidence>
<reference evidence="2 3" key="1">
    <citation type="journal article" date="2016" name="Nat. Commun.">
        <title>Ectomycorrhizal ecology is imprinted in the genome of the dominant symbiotic fungus Cenococcum geophilum.</title>
        <authorList>
            <consortium name="DOE Joint Genome Institute"/>
            <person name="Peter M."/>
            <person name="Kohler A."/>
            <person name="Ohm R.A."/>
            <person name="Kuo A."/>
            <person name="Krutzmann J."/>
            <person name="Morin E."/>
            <person name="Arend M."/>
            <person name="Barry K.W."/>
            <person name="Binder M."/>
            <person name="Choi C."/>
            <person name="Clum A."/>
            <person name="Copeland A."/>
            <person name="Grisel N."/>
            <person name="Haridas S."/>
            <person name="Kipfer T."/>
            <person name="LaButti K."/>
            <person name="Lindquist E."/>
            <person name="Lipzen A."/>
            <person name="Maire R."/>
            <person name="Meier B."/>
            <person name="Mihaltcheva S."/>
            <person name="Molinier V."/>
            <person name="Murat C."/>
            <person name="Poggeler S."/>
            <person name="Quandt C.A."/>
            <person name="Sperisen C."/>
            <person name="Tritt A."/>
            <person name="Tisserant E."/>
            <person name="Crous P.W."/>
            <person name="Henrissat B."/>
            <person name="Nehls U."/>
            <person name="Egli S."/>
            <person name="Spatafora J.W."/>
            <person name="Grigoriev I.V."/>
            <person name="Martin F.M."/>
        </authorList>
    </citation>
    <scope>NUCLEOTIDE SEQUENCE [LARGE SCALE GENOMIC DNA]</scope>
    <source>
        <strain evidence="2 3">CBS 207.34</strain>
    </source>
</reference>
<dbReference type="PANTHER" id="PTHR35392">
    <property type="entry name" value="ZN(II)2CYS6 TRANSCRIPTION FACTOR (EUROFUNG)-RELATED-RELATED"/>
    <property type="match status" value="1"/>
</dbReference>
<dbReference type="AlphaFoldDB" id="A0A8E2F784"/>
<gene>
    <name evidence="2" type="ORF">AOQ84DRAFT_352949</name>
</gene>
<sequence>MDLPSSQQCSDNSIPYVTAASNSQQKDANSQSIEPQVYIWPDQQVEIGYSLQEEAAGGVDGIPHTLLYAQQLTLGPLPPSDSSAWPQFRGCKRSTSPINIPGCQSFDWNIAPGNSKPQTQPQPRKRQRKTGTQREQLNRVREKGSCLRCYVQKQKCSEGVPCAPCAGLISRGEAAVRPKTLQWTACISSSLLDMNVFTYGISLIYNPSPSAASVEPNAKKGFGPVSTTLFDMVWKLTTEGGPKSLLSKLDSLYNKIVRYIYGSQTEDIHAFILKDRNPLNFLVQLNTVLLGNEAVQGKSNTLNRHVRWVRGVCGEFAFRGLEKSLDRNHFASSTITRQYTLIIYIALVLEQVLEIGGGRPGSPSDSSDLTYQAMHNHLVQYLFYYFRRLCSNVFPGDSPVMRCIGNASGGVQLSGSFWCELSQATGCGYLQKPPKLREYSHFRNDFAGENFHV</sequence>
<accession>A0A8E2F784</accession>
<dbReference type="InterPro" id="IPR052973">
    <property type="entry name" value="Fungal_sec-metab_reg_TF"/>
</dbReference>
<proteinExistence type="predicted"/>
<feature type="region of interest" description="Disordered" evidence="1">
    <location>
        <begin position="110"/>
        <end position="137"/>
    </location>
</feature>
<organism evidence="2 3">
    <name type="scientific">Glonium stellatum</name>
    <dbReference type="NCBI Taxonomy" id="574774"/>
    <lineage>
        <taxon>Eukaryota</taxon>
        <taxon>Fungi</taxon>
        <taxon>Dikarya</taxon>
        <taxon>Ascomycota</taxon>
        <taxon>Pezizomycotina</taxon>
        <taxon>Dothideomycetes</taxon>
        <taxon>Pleosporomycetidae</taxon>
        <taxon>Gloniales</taxon>
        <taxon>Gloniaceae</taxon>
        <taxon>Glonium</taxon>
    </lineage>
</organism>
<keyword evidence="3" id="KW-1185">Reference proteome</keyword>
<dbReference type="EMBL" id="KV749021">
    <property type="protein sequence ID" value="OCL11625.1"/>
    <property type="molecule type" value="Genomic_DNA"/>
</dbReference>
<evidence type="ECO:0008006" key="4">
    <source>
        <dbReference type="Google" id="ProtNLM"/>
    </source>
</evidence>
<dbReference type="Proteomes" id="UP000250140">
    <property type="component" value="Unassembled WGS sequence"/>
</dbReference>
<name>A0A8E2F784_9PEZI</name>